<name>A0A5M3WC72_9ACTN</name>
<protein>
    <submittedName>
        <fullName evidence="2">Uncharacterized protein</fullName>
    </submittedName>
</protein>
<dbReference type="EMBL" id="BLAE01000003">
    <property type="protein sequence ID" value="GES06446.1"/>
    <property type="molecule type" value="Genomic_DNA"/>
</dbReference>
<feature type="compositionally biased region" description="Basic and acidic residues" evidence="1">
    <location>
        <begin position="106"/>
        <end position="115"/>
    </location>
</feature>
<keyword evidence="3" id="KW-1185">Reference proteome</keyword>
<proteinExistence type="predicted"/>
<comment type="caution">
    <text evidence="2">The sequence shown here is derived from an EMBL/GenBank/DDBJ whole genome shotgun (WGS) entry which is preliminary data.</text>
</comment>
<feature type="region of interest" description="Disordered" evidence="1">
    <location>
        <begin position="78"/>
        <end position="115"/>
    </location>
</feature>
<dbReference type="Proteomes" id="UP000331127">
    <property type="component" value="Unassembled WGS sequence"/>
</dbReference>
<evidence type="ECO:0000313" key="2">
    <source>
        <dbReference type="EMBL" id="GES06446.1"/>
    </source>
</evidence>
<evidence type="ECO:0000256" key="1">
    <source>
        <dbReference type="SAM" id="MobiDB-lite"/>
    </source>
</evidence>
<accession>A0A5M3WC72</accession>
<gene>
    <name evidence="2" type="ORF">Amac_000410</name>
</gene>
<evidence type="ECO:0000313" key="3">
    <source>
        <dbReference type="Proteomes" id="UP000331127"/>
    </source>
</evidence>
<dbReference type="AlphaFoldDB" id="A0A5M3WC72"/>
<reference evidence="2 3" key="1">
    <citation type="submission" date="2019-10" db="EMBL/GenBank/DDBJ databases">
        <title>Whole genome shotgun sequence of Acrocarpospora macrocephala NBRC 16266.</title>
        <authorList>
            <person name="Ichikawa N."/>
            <person name="Kimura A."/>
            <person name="Kitahashi Y."/>
            <person name="Komaki H."/>
            <person name="Oguchi A."/>
        </authorList>
    </citation>
    <scope>NUCLEOTIDE SEQUENCE [LARGE SCALE GENOMIC DNA]</scope>
    <source>
        <strain evidence="2 3">NBRC 16266</strain>
    </source>
</reference>
<sequence length="115" mass="12677">MSRLLYDGSPAERDPKDVTPMARFRWNRTSLEAGDTAGALPAENAPASPDHPTSDHDPVPPDVMRDRLAALYALVMTDDSLDDPDQDPEDWEITIPGKLPDPATGEDTRRPSNWP</sequence>
<feature type="compositionally biased region" description="Basic and acidic residues" evidence="1">
    <location>
        <begin position="52"/>
        <end position="64"/>
    </location>
</feature>
<feature type="compositionally biased region" description="Acidic residues" evidence="1">
    <location>
        <begin position="79"/>
        <end position="92"/>
    </location>
</feature>
<organism evidence="2 3">
    <name type="scientific">Acrocarpospora macrocephala</name>
    <dbReference type="NCBI Taxonomy" id="150177"/>
    <lineage>
        <taxon>Bacteria</taxon>
        <taxon>Bacillati</taxon>
        <taxon>Actinomycetota</taxon>
        <taxon>Actinomycetes</taxon>
        <taxon>Streptosporangiales</taxon>
        <taxon>Streptosporangiaceae</taxon>
        <taxon>Acrocarpospora</taxon>
    </lineage>
</organism>
<feature type="region of interest" description="Disordered" evidence="1">
    <location>
        <begin position="1"/>
        <end position="64"/>
    </location>
</feature>